<protein>
    <submittedName>
        <fullName evidence="1">Uncharacterized protein</fullName>
    </submittedName>
</protein>
<sequence length="136" mass="15245">MPAGTRQINAGDPYVELKLVALNEDFAEISGFNGYHLVAICIGLLNEFHLPPFNHHRRLSDLKTLIKVPRPLNGLAYPIYVSSVPLAVKFYIRNGFMKFPPIMVRKSRGINVEVYRFPVTGSESISTHEVPLLLVA</sequence>
<evidence type="ECO:0000313" key="1">
    <source>
        <dbReference type="EMBL" id="QHT82019.1"/>
    </source>
</evidence>
<name>A0A6C0HNF7_9ZZZZ</name>
<dbReference type="AlphaFoldDB" id="A0A6C0HNF7"/>
<proteinExistence type="predicted"/>
<organism evidence="1">
    <name type="scientific">viral metagenome</name>
    <dbReference type="NCBI Taxonomy" id="1070528"/>
    <lineage>
        <taxon>unclassified sequences</taxon>
        <taxon>metagenomes</taxon>
        <taxon>organismal metagenomes</taxon>
    </lineage>
</organism>
<accession>A0A6C0HNF7</accession>
<reference evidence="1" key="1">
    <citation type="journal article" date="2020" name="Nature">
        <title>Giant virus diversity and host interactions through global metagenomics.</title>
        <authorList>
            <person name="Schulz F."/>
            <person name="Roux S."/>
            <person name="Paez-Espino D."/>
            <person name="Jungbluth S."/>
            <person name="Walsh D.A."/>
            <person name="Denef V.J."/>
            <person name="McMahon K.D."/>
            <person name="Konstantinidis K.T."/>
            <person name="Eloe-Fadrosh E.A."/>
            <person name="Kyrpides N.C."/>
            <person name="Woyke T."/>
        </authorList>
    </citation>
    <scope>NUCLEOTIDE SEQUENCE</scope>
    <source>
        <strain evidence="1">GVMAG-M-3300023184-160</strain>
    </source>
</reference>
<dbReference type="EMBL" id="MN739994">
    <property type="protein sequence ID" value="QHT82019.1"/>
    <property type="molecule type" value="Genomic_DNA"/>
</dbReference>